<accession>A0A918KTS3</accession>
<reference evidence="3" key="2">
    <citation type="submission" date="2020-09" db="EMBL/GenBank/DDBJ databases">
        <authorList>
            <person name="Sun Q."/>
            <person name="Ohkuma M."/>
        </authorList>
    </citation>
    <scope>NUCLEOTIDE SEQUENCE</scope>
    <source>
        <strain evidence="3">JCM 4790</strain>
    </source>
</reference>
<reference evidence="3" key="1">
    <citation type="journal article" date="2014" name="Int. J. Syst. Evol. Microbiol.">
        <title>Complete genome sequence of Corynebacterium casei LMG S-19264T (=DSM 44701T), isolated from a smear-ripened cheese.</title>
        <authorList>
            <consortium name="US DOE Joint Genome Institute (JGI-PGF)"/>
            <person name="Walter F."/>
            <person name="Albersmeier A."/>
            <person name="Kalinowski J."/>
            <person name="Ruckert C."/>
        </authorList>
    </citation>
    <scope>NUCLEOTIDE SEQUENCE</scope>
    <source>
        <strain evidence="3">JCM 4790</strain>
    </source>
</reference>
<evidence type="ECO:0000256" key="2">
    <source>
        <dbReference type="SAM" id="Phobius"/>
    </source>
</evidence>
<evidence type="ECO:0000256" key="1">
    <source>
        <dbReference type="SAM" id="MobiDB-lite"/>
    </source>
</evidence>
<feature type="transmembrane region" description="Helical" evidence="2">
    <location>
        <begin position="44"/>
        <end position="65"/>
    </location>
</feature>
<evidence type="ECO:0000313" key="3">
    <source>
        <dbReference type="EMBL" id="GGX75746.1"/>
    </source>
</evidence>
<name>A0A918KTS3_9ACTN</name>
<keyword evidence="2" id="KW-0812">Transmembrane</keyword>
<keyword evidence="2" id="KW-1133">Transmembrane helix</keyword>
<proteinExistence type="predicted"/>
<dbReference type="Proteomes" id="UP000619244">
    <property type="component" value="Unassembled WGS sequence"/>
</dbReference>
<organism evidence="3 4">
    <name type="scientific">Streptomyces minutiscleroticus</name>
    <dbReference type="NCBI Taxonomy" id="68238"/>
    <lineage>
        <taxon>Bacteria</taxon>
        <taxon>Bacillati</taxon>
        <taxon>Actinomycetota</taxon>
        <taxon>Actinomycetes</taxon>
        <taxon>Kitasatosporales</taxon>
        <taxon>Streptomycetaceae</taxon>
        <taxon>Streptomyces</taxon>
    </lineage>
</organism>
<dbReference type="EMBL" id="BMVU01000013">
    <property type="protein sequence ID" value="GGX75746.1"/>
    <property type="molecule type" value="Genomic_DNA"/>
</dbReference>
<keyword evidence="2" id="KW-0472">Membrane</keyword>
<dbReference type="AlphaFoldDB" id="A0A918KTS3"/>
<evidence type="ECO:0000313" key="4">
    <source>
        <dbReference type="Proteomes" id="UP000619244"/>
    </source>
</evidence>
<keyword evidence="4" id="KW-1185">Reference proteome</keyword>
<sequence length="88" mass="9102">MACEGPSHGAGCPVHPPAVPGHTETAGPAGGGRLPDDRRWTVTWWMWLVVVFVALVVVGALALGVQARRRSGTVIAVRRGRPGGRGAA</sequence>
<protein>
    <submittedName>
        <fullName evidence="3">Uncharacterized protein</fullName>
    </submittedName>
</protein>
<feature type="region of interest" description="Disordered" evidence="1">
    <location>
        <begin position="1"/>
        <end position="34"/>
    </location>
</feature>
<gene>
    <name evidence="3" type="ORF">GCM10010358_32580</name>
</gene>
<comment type="caution">
    <text evidence="3">The sequence shown here is derived from an EMBL/GenBank/DDBJ whole genome shotgun (WGS) entry which is preliminary data.</text>
</comment>